<proteinExistence type="predicted"/>
<dbReference type="Gene3D" id="3.40.710.10">
    <property type="entry name" value="DD-peptidase/beta-lactamase superfamily"/>
    <property type="match status" value="1"/>
</dbReference>
<dbReference type="EMBL" id="JAVDXO010000008">
    <property type="protein sequence ID" value="MDR7308026.1"/>
    <property type="molecule type" value="Genomic_DNA"/>
</dbReference>
<dbReference type="RefSeq" id="WP_310344780.1">
    <property type="nucleotide sequence ID" value="NZ_JAVDXO010000008.1"/>
</dbReference>
<dbReference type="InterPro" id="IPR012338">
    <property type="entry name" value="Beta-lactam/transpept-like"/>
</dbReference>
<dbReference type="Proteomes" id="UP001268089">
    <property type="component" value="Unassembled WGS sequence"/>
</dbReference>
<organism evidence="2 3">
    <name type="scientific">Rhodoferax saidenbachensis</name>
    <dbReference type="NCBI Taxonomy" id="1484693"/>
    <lineage>
        <taxon>Bacteria</taxon>
        <taxon>Pseudomonadati</taxon>
        <taxon>Pseudomonadota</taxon>
        <taxon>Betaproteobacteria</taxon>
        <taxon>Burkholderiales</taxon>
        <taxon>Comamonadaceae</taxon>
        <taxon>Rhodoferax</taxon>
    </lineage>
</organism>
<dbReference type="PANTHER" id="PTHR43283">
    <property type="entry name" value="BETA-LACTAMASE-RELATED"/>
    <property type="match status" value="1"/>
</dbReference>
<sequence length="392" mass="42287">MNTSVGFDADRTAHLVQVLEREVAKARLPGAVALIARHGQLVLHRAVGQQNPADGTPMALDSIFRIYSMTKPLVSVAVMQLMERGLLLLSDPVAQHLPAFANVPVATQVNGETVLQPPKTQPTVQDLLRHTSGLTYEILGNDPIQVQYAKARLGSREHTNAQFAQALAQIPYRFEPGTVWEYSRATDLLGALVERVTGQTLGAYLQQHILGPLGMVDTAFVVPPAQHHRIAEPFAHDPDGGVPMRLLDPRKPAAMEAGGAGLMSTASDYARFLQCLLSGGAAPNGPRILSPATVRTMTADHLGSIEPYRAGRSGELLPPGHGFGLGFAVRTHDGLAAMSGSKGLYYWGGIAGTTFFVDPAKDFFAILMTQAPNQRDYYRPLFRNLVYAALLD</sequence>
<evidence type="ECO:0000313" key="2">
    <source>
        <dbReference type="EMBL" id="MDR7308026.1"/>
    </source>
</evidence>
<evidence type="ECO:0000259" key="1">
    <source>
        <dbReference type="Pfam" id="PF00144"/>
    </source>
</evidence>
<dbReference type="Pfam" id="PF00144">
    <property type="entry name" value="Beta-lactamase"/>
    <property type="match status" value="1"/>
</dbReference>
<dbReference type="PANTHER" id="PTHR43283:SF3">
    <property type="entry name" value="BETA-LACTAMASE FAMILY PROTEIN (AFU_ORTHOLOGUE AFUA_5G07500)"/>
    <property type="match status" value="1"/>
</dbReference>
<comment type="caution">
    <text evidence="2">The sequence shown here is derived from an EMBL/GenBank/DDBJ whole genome shotgun (WGS) entry which is preliminary data.</text>
</comment>
<evidence type="ECO:0000313" key="3">
    <source>
        <dbReference type="Proteomes" id="UP001268089"/>
    </source>
</evidence>
<keyword evidence="3" id="KW-1185">Reference proteome</keyword>
<name>A0ABU1ZU19_9BURK</name>
<reference evidence="2 3" key="1">
    <citation type="submission" date="2023-07" db="EMBL/GenBank/DDBJ databases">
        <title>Sorghum-associated microbial communities from plants grown in Nebraska, USA.</title>
        <authorList>
            <person name="Schachtman D."/>
        </authorList>
    </citation>
    <scope>NUCLEOTIDE SEQUENCE [LARGE SCALE GENOMIC DNA]</scope>
    <source>
        <strain evidence="2 3">BE308</strain>
    </source>
</reference>
<dbReference type="InterPro" id="IPR050789">
    <property type="entry name" value="Diverse_Enzym_Activities"/>
</dbReference>
<protein>
    <submittedName>
        <fullName evidence="2">CubicO group peptidase (Beta-lactamase class C family)</fullName>
    </submittedName>
</protein>
<accession>A0ABU1ZU19</accession>
<dbReference type="InterPro" id="IPR001466">
    <property type="entry name" value="Beta-lactam-related"/>
</dbReference>
<gene>
    <name evidence="2" type="ORF">J2X15_003331</name>
</gene>
<feature type="domain" description="Beta-lactamase-related" evidence="1">
    <location>
        <begin position="17"/>
        <end position="376"/>
    </location>
</feature>
<dbReference type="SUPFAM" id="SSF56601">
    <property type="entry name" value="beta-lactamase/transpeptidase-like"/>
    <property type="match status" value="1"/>
</dbReference>